<dbReference type="Pfam" id="PF10979">
    <property type="entry name" value="DUF2786"/>
    <property type="match status" value="1"/>
</dbReference>
<feature type="domain" description="DUF2786" evidence="1">
    <location>
        <begin position="11"/>
        <end position="46"/>
    </location>
</feature>
<dbReference type="RefSeq" id="YP_010751750.1">
    <property type="nucleotide sequence ID" value="NC_073373.1"/>
</dbReference>
<dbReference type="GeneID" id="80005422"/>
<evidence type="ECO:0000313" key="3">
    <source>
        <dbReference type="Proteomes" id="UP000317493"/>
    </source>
</evidence>
<name>A0A516KPE0_9CAUD</name>
<evidence type="ECO:0000259" key="1">
    <source>
        <dbReference type="Pfam" id="PF10979"/>
    </source>
</evidence>
<gene>
    <name evidence="2" type="primary">5</name>
    <name evidence="2" type="ORF">SEA_TYRUMBRA_5</name>
</gene>
<dbReference type="KEGG" id="vg:80005422"/>
<accession>A0A516KPE0</accession>
<protein>
    <recommendedName>
        <fullName evidence="1">DUF2786 domain-containing protein</fullName>
    </recommendedName>
</protein>
<sequence>MTEQKRDKKADTIAALLAKAESTTPEEAEALREHAYRLMEKYMIDQAVIDARRAKLGQASEQIVTKIITFEGMYRKDMQALGSQVVHALGTMRPLISNGRLTAALHIVGFESDVEQAVILIRSLEVQALLAVKDWWYGVRDTFEYRYHTDSEKVRARHTFVTAFGMGVGERIEANRNQVVQEAGSGTELVLVDRKSKVDEFVDGMNLRNSRSRRKYDPNAFVSGVAAGHQANTGERSVSMGRGLPAGRG</sequence>
<organism evidence="2 3">
    <name type="scientific">Microbacterium phage Tyrumbra</name>
    <dbReference type="NCBI Taxonomy" id="2596974"/>
    <lineage>
        <taxon>Viruses</taxon>
        <taxon>Duplodnaviria</taxon>
        <taxon>Heunggongvirae</taxon>
        <taxon>Uroviricota</taxon>
        <taxon>Caudoviricetes</taxon>
        <taxon>Hodgkinviridae</taxon>
        <taxon>Metamorphoovirus</taxon>
        <taxon>Metamorphoovirus tyrumba</taxon>
    </lineage>
</organism>
<reference evidence="2 3" key="1">
    <citation type="submission" date="2019-07" db="EMBL/GenBank/DDBJ databases">
        <authorList>
            <person name="Fields K.L."/>
            <person name="Fields S.B."/>
            <person name="Nelson N.D."/>
            <person name="Robertson C."/>
            <person name="Bonilla J.A."/>
            <person name="Klyczek K."/>
            <person name="Garlena R.A."/>
            <person name="Russell D.A."/>
            <person name="Pope W.H."/>
            <person name="Jacobs-Sera D."/>
            <person name="Hatfull G.F."/>
        </authorList>
    </citation>
    <scope>NUCLEOTIDE SEQUENCE [LARGE SCALE GENOMIC DNA]</scope>
</reference>
<dbReference type="EMBL" id="MN175603">
    <property type="protein sequence ID" value="QDP43543.1"/>
    <property type="molecule type" value="Genomic_DNA"/>
</dbReference>
<evidence type="ECO:0000313" key="2">
    <source>
        <dbReference type="EMBL" id="QDP43543.1"/>
    </source>
</evidence>
<proteinExistence type="predicted"/>
<dbReference type="InterPro" id="IPR024498">
    <property type="entry name" value="DUF2786"/>
</dbReference>
<dbReference type="Proteomes" id="UP000317493">
    <property type="component" value="Segment"/>
</dbReference>
<keyword evidence="3" id="KW-1185">Reference proteome</keyword>